<dbReference type="GeneID" id="98171145"/>
<evidence type="ECO:0000313" key="8">
    <source>
        <dbReference type="Proteomes" id="UP001628179"/>
    </source>
</evidence>
<proteinExistence type="inferred from homology"/>
<name>A0ABQ0FXF5_9PEZI</name>
<keyword evidence="8" id="KW-1185">Reference proteome</keyword>
<evidence type="ECO:0000256" key="2">
    <source>
        <dbReference type="ARBA" id="ARBA00005866"/>
    </source>
</evidence>
<dbReference type="PANTHER" id="PTHR11122:SF13">
    <property type="entry name" value="GLUCOSE-6-PHOSPHATE 1-EPIMERASE"/>
    <property type="match status" value="1"/>
</dbReference>
<comment type="catalytic activity">
    <reaction evidence="1">
        <text>alpha-D-glucose 6-phosphate = beta-D-glucose 6-phosphate</text>
        <dbReference type="Rhea" id="RHEA:16249"/>
        <dbReference type="ChEBI" id="CHEBI:58225"/>
        <dbReference type="ChEBI" id="CHEBI:58247"/>
        <dbReference type="EC" id="5.1.3.15"/>
    </reaction>
</comment>
<keyword evidence="4 5" id="KW-0413">Isomerase</keyword>
<dbReference type="RefSeq" id="XP_070911923.1">
    <property type="nucleotide sequence ID" value="XM_071055822.1"/>
</dbReference>
<dbReference type="EC" id="5.1.3.15" evidence="3 5"/>
<evidence type="ECO:0000256" key="4">
    <source>
        <dbReference type="ARBA" id="ARBA00023235"/>
    </source>
</evidence>
<dbReference type="SUPFAM" id="SSF74650">
    <property type="entry name" value="Galactose mutarotase-like"/>
    <property type="match status" value="1"/>
</dbReference>
<organism evidence="7 8">
    <name type="scientific">Madurella fahalii</name>
    <dbReference type="NCBI Taxonomy" id="1157608"/>
    <lineage>
        <taxon>Eukaryota</taxon>
        <taxon>Fungi</taxon>
        <taxon>Dikarya</taxon>
        <taxon>Ascomycota</taxon>
        <taxon>Pezizomycotina</taxon>
        <taxon>Sordariomycetes</taxon>
        <taxon>Sordariomycetidae</taxon>
        <taxon>Sordariales</taxon>
        <taxon>Sordariales incertae sedis</taxon>
        <taxon>Madurella</taxon>
    </lineage>
</organism>
<dbReference type="Proteomes" id="UP001628179">
    <property type="component" value="Unassembled WGS sequence"/>
</dbReference>
<dbReference type="Pfam" id="PF01263">
    <property type="entry name" value="Aldose_epim"/>
    <property type="match status" value="1"/>
</dbReference>
<dbReference type="InterPro" id="IPR011013">
    <property type="entry name" value="Gal_mutarotase_sf_dom"/>
</dbReference>
<dbReference type="Gene3D" id="2.70.98.10">
    <property type="match status" value="1"/>
</dbReference>
<evidence type="ECO:0000256" key="6">
    <source>
        <dbReference type="SAM" id="MobiDB-lite"/>
    </source>
</evidence>
<gene>
    <name evidence="7" type="ORF">MFIFM68171_00400</name>
</gene>
<dbReference type="PANTHER" id="PTHR11122">
    <property type="entry name" value="APOSPORY-ASSOCIATED PROTEIN C-RELATED"/>
    <property type="match status" value="1"/>
</dbReference>
<dbReference type="InterPro" id="IPR008183">
    <property type="entry name" value="Aldose_1/G6P_1-epimerase"/>
</dbReference>
<dbReference type="InterPro" id="IPR025532">
    <property type="entry name" value="G6P_1-epimerase"/>
</dbReference>
<evidence type="ECO:0000256" key="1">
    <source>
        <dbReference type="ARBA" id="ARBA00001096"/>
    </source>
</evidence>
<dbReference type="CDD" id="cd09020">
    <property type="entry name" value="D-hex-6-P-epi_like"/>
    <property type="match status" value="1"/>
</dbReference>
<accession>A0ABQ0FXF5</accession>
<feature type="region of interest" description="Disordered" evidence="6">
    <location>
        <begin position="1"/>
        <end position="30"/>
    </location>
</feature>
<evidence type="ECO:0000256" key="5">
    <source>
        <dbReference type="PIRNR" id="PIRNR016020"/>
    </source>
</evidence>
<comment type="caution">
    <text evidence="7">The sequence shown here is derived from an EMBL/GenBank/DDBJ whole genome shotgun (WGS) entry which is preliminary data.</text>
</comment>
<evidence type="ECO:0000313" key="7">
    <source>
        <dbReference type="EMBL" id="GAB1310190.1"/>
    </source>
</evidence>
<dbReference type="PIRSF" id="PIRSF016020">
    <property type="entry name" value="PHexose_mutarotase"/>
    <property type="match status" value="1"/>
</dbReference>
<evidence type="ECO:0000256" key="3">
    <source>
        <dbReference type="ARBA" id="ARBA00012083"/>
    </source>
</evidence>
<sequence>MVERANKPPTLSATPGLPPQPTVSFSDDNSRVTAELPTGESVVVLLYGATVISWKDARGDEKLWLSEAAALDGSRPVRGGIPLVFPVFGAPPGADAHPQTARLPQHGFARTSRWEFLGKSTSESPAGKAAADGSVKLDFGLSSGSEGLDEKAKQFWPYKFNLIYSVWLSRESLTTSIVATNDDTTTWDCHVLMHTYLRVKDITKVEVTGLDKATYIDKVDGAKTKTQSEGRLTITGETDRVYTPVGGPGDAVSVVESGKTVFSVTRDNLSNVVVWNPWADKAAGMADFAPDDGYKNMLCIEPGSVSTWQSVEAGDAFDGAQTITITVPE</sequence>
<protein>
    <recommendedName>
        <fullName evidence="3 5">Glucose-6-phosphate 1-epimerase</fullName>
        <ecNumber evidence="3 5">5.1.3.15</ecNumber>
    </recommendedName>
</protein>
<reference evidence="7 8" key="1">
    <citation type="submission" date="2024-09" db="EMBL/GenBank/DDBJ databases">
        <title>Itraconazole resistance in Madurella fahalii resulting from another homologue of gene encoding cytochrome P450 14-alpha sterol demethylase (CYP51).</title>
        <authorList>
            <person name="Yoshioka I."/>
            <person name="Fahal A.H."/>
            <person name="Kaneko S."/>
            <person name="Yaguchi T."/>
        </authorList>
    </citation>
    <scope>NUCLEOTIDE SEQUENCE [LARGE SCALE GENOMIC DNA]</scope>
    <source>
        <strain evidence="7 8">IFM 68171</strain>
    </source>
</reference>
<comment type="function">
    <text evidence="5">Catalyzes the interconversion between the alpha and beta anomers from at least three hexose 6-phosphate sugars (Glc6P, Gal6P, and Man6P).</text>
</comment>
<comment type="similarity">
    <text evidence="2 5">Belongs to the glucose-6-phosphate 1-epimerase family.</text>
</comment>
<dbReference type="EMBL" id="BAAFSV010000001">
    <property type="protein sequence ID" value="GAB1310190.1"/>
    <property type="molecule type" value="Genomic_DNA"/>
</dbReference>
<dbReference type="InterPro" id="IPR014718">
    <property type="entry name" value="GH-type_carb-bd"/>
</dbReference>